<protein>
    <submittedName>
        <fullName evidence="1">Uncharacterized protein</fullName>
    </submittedName>
</protein>
<comment type="caution">
    <text evidence="1">The sequence shown here is derived from an EMBL/GenBank/DDBJ whole genome shotgun (WGS) entry which is preliminary data.</text>
</comment>
<evidence type="ECO:0000313" key="1">
    <source>
        <dbReference type="EMBL" id="TQV98044.1"/>
    </source>
</evidence>
<proteinExistence type="predicted"/>
<keyword evidence="2" id="KW-1185">Reference proteome</keyword>
<reference evidence="1 2" key="1">
    <citation type="journal article" date="2019" name="Appl. Microbiol. Biotechnol.">
        <title>Genome sequence of Isaria javanica and comparative genome analysis insights into family S53 peptidase evolution in fungal entomopathogens.</title>
        <authorList>
            <person name="Lin R."/>
            <person name="Zhang X."/>
            <person name="Xin B."/>
            <person name="Zou M."/>
            <person name="Gao Y."/>
            <person name="Qin F."/>
            <person name="Hu Q."/>
            <person name="Xie B."/>
            <person name="Cheng X."/>
        </authorList>
    </citation>
    <scope>NUCLEOTIDE SEQUENCE [LARGE SCALE GENOMIC DNA]</scope>
    <source>
        <strain evidence="1 2">IJ1G</strain>
    </source>
</reference>
<accession>A0A545V8I8</accession>
<dbReference type="Proteomes" id="UP000315783">
    <property type="component" value="Unassembled WGS sequence"/>
</dbReference>
<sequence>MPPPPPPPQTGAAHFPWCQEHESHGGLARVFVPGGGDSLCEWMECFHREYPGRLAPDLAETWFSLQNQPFTKRVIRIWSRLKPRVVSIDRFSQGLTLKVVPTVSRLGGGEGGLAANVEDECKPDKMEVFLQFRFTCNFASYASREAFELCPAPCIYSSSRAASIDCRVWYPLHEWPTAKKKPHLR</sequence>
<evidence type="ECO:0000313" key="2">
    <source>
        <dbReference type="Proteomes" id="UP000315783"/>
    </source>
</evidence>
<dbReference type="EMBL" id="SPUK01000004">
    <property type="protein sequence ID" value="TQV98044.1"/>
    <property type="molecule type" value="Genomic_DNA"/>
</dbReference>
<name>A0A545V8I8_9HYPO</name>
<dbReference type="AlphaFoldDB" id="A0A545V8I8"/>
<gene>
    <name evidence="1" type="ORF">IF1G_03787</name>
</gene>
<organism evidence="1 2">
    <name type="scientific">Cordyceps javanica</name>
    <dbReference type="NCBI Taxonomy" id="43265"/>
    <lineage>
        <taxon>Eukaryota</taxon>
        <taxon>Fungi</taxon>
        <taxon>Dikarya</taxon>
        <taxon>Ascomycota</taxon>
        <taxon>Pezizomycotina</taxon>
        <taxon>Sordariomycetes</taxon>
        <taxon>Hypocreomycetidae</taxon>
        <taxon>Hypocreales</taxon>
        <taxon>Cordycipitaceae</taxon>
        <taxon>Cordyceps</taxon>
    </lineage>
</organism>